<name>A0A7G6E4A9_THEFR</name>
<dbReference type="Proteomes" id="UP000515847">
    <property type="component" value="Chromosome"/>
</dbReference>
<dbReference type="Pfam" id="PF05130">
    <property type="entry name" value="FlgN"/>
    <property type="match status" value="1"/>
</dbReference>
<keyword evidence="1" id="KW-1005">Bacterial flagellum biogenesis</keyword>
<protein>
    <recommendedName>
        <fullName evidence="4">Flagellar protein FlgN</fullName>
    </recommendedName>
</protein>
<dbReference type="Gene3D" id="1.20.58.300">
    <property type="entry name" value="FlgN-like"/>
    <property type="match status" value="1"/>
</dbReference>
<dbReference type="AlphaFoldDB" id="A0A7G6E4A9"/>
<evidence type="ECO:0008006" key="4">
    <source>
        <dbReference type="Google" id="ProtNLM"/>
    </source>
</evidence>
<keyword evidence="3" id="KW-1185">Reference proteome</keyword>
<reference evidence="2 3" key="1">
    <citation type="journal article" date="2019" name="Front. Microbiol.">
        <title>Thermoanaerosceptrum fracticalcis gen. nov. sp. nov., a Novel Fumarate-Fermenting Microorganism From a Deep Fractured Carbonate Aquifer of the US Great Basin.</title>
        <authorList>
            <person name="Hamilton-Brehm S.D."/>
            <person name="Stewart L.E."/>
            <person name="Zavarin M."/>
            <person name="Caldwell M."/>
            <person name="Lawson P.A."/>
            <person name="Onstott T.C."/>
            <person name="Grzymski J."/>
            <person name="Neveux I."/>
            <person name="Lollar B.S."/>
            <person name="Russell C.E."/>
            <person name="Moser D.P."/>
        </authorList>
    </citation>
    <scope>NUCLEOTIDE SEQUENCE [LARGE SCALE GENOMIC DNA]</scope>
    <source>
        <strain evidence="2 3">DRI-13</strain>
    </source>
</reference>
<gene>
    <name evidence="2" type="ORF">BR63_11690</name>
</gene>
<dbReference type="InterPro" id="IPR036679">
    <property type="entry name" value="FlgN-like_sf"/>
</dbReference>
<dbReference type="RefSeq" id="WP_034420355.1">
    <property type="nucleotide sequence ID" value="NZ_CP045798.1"/>
</dbReference>
<sequence length="162" mass="18575">MSTVLAELTRLLNQQKVLYEELLELAKEKQKVLVKGSLEALDALTKKEEALIFQAGKLEEQRYQCGRQVTSLLGLKEDAPLSEILEKVPSEHKKPLESVFQELTGLFQDLTRLNEENTNLIQQSLRFVNFTMEVISQQSKPTYTPDKEVKTDQISRLLDKKV</sequence>
<dbReference type="SUPFAM" id="SSF140566">
    <property type="entry name" value="FlgN-like"/>
    <property type="match status" value="1"/>
</dbReference>
<dbReference type="InterPro" id="IPR007809">
    <property type="entry name" value="FlgN-like"/>
</dbReference>
<dbReference type="GO" id="GO:0044780">
    <property type="term" value="P:bacterial-type flagellum assembly"/>
    <property type="evidence" value="ECO:0007669"/>
    <property type="project" value="InterPro"/>
</dbReference>
<dbReference type="OrthoDB" id="1680765at2"/>
<organism evidence="2 3">
    <name type="scientific">Thermanaerosceptrum fracticalcis</name>
    <dbReference type="NCBI Taxonomy" id="1712410"/>
    <lineage>
        <taxon>Bacteria</taxon>
        <taxon>Bacillati</taxon>
        <taxon>Bacillota</taxon>
        <taxon>Clostridia</taxon>
        <taxon>Eubacteriales</taxon>
        <taxon>Peptococcaceae</taxon>
        <taxon>Thermanaerosceptrum</taxon>
    </lineage>
</organism>
<evidence type="ECO:0000313" key="3">
    <source>
        <dbReference type="Proteomes" id="UP000515847"/>
    </source>
</evidence>
<accession>A0A7G6E4A9</accession>
<evidence type="ECO:0000256" key="1">
    <source>
        <dbReference type="ARBA" id="ARBA00022795"/>
    </source>
</evidence>
<dbReference type="KEGG" id="tfr:BR63_11690"/>
<dbReference type="EMBL" id="CP045798">
    <property type="protein sequence ID" value="QNB46913.1"/>
    <property type="molecule type" value="Genomic_DNA"/>
</dbReference>
<evidence type="ECO:0000313" key="2">
    <source>
        <dbReference type="EMBL" id="QNB46913.1"/>
    </source>
</evidence>
<proteinExistence type="predicted"/>